<dbReference type="InterPro" id="IPR011109">
    <property type="entry name" value="DNA_bind_recombinase_dom"/>
</dbReference>
<feature type="domain" description="Recombinase" evidence="2">
    <location>
        <begin position="159"/>
        <end position="265"/>
    </location>
</feature>
<dbReference type="Pfam" id="PF00239">
    <property type="entry name" value="Resolvase"/>
    <property type="match status" value="1"/>
</dbReference>
<evidence type="ECO:0000313" key="4">
    <source>
        <dbReference type="Proteomes" id="UP000068067"/>
    </source>
</evidence>
<keyword evidence="4" id="KW-1185">Reference proteome</keyword>
<protein>
    <submittedName>
        <fullName evidence="3">Uncharacterized protein</fullName>
    </submittedName>
</protein>
<dbReference type="GO" id="GO:0000150">
    <property type="term" value="F:DNA strand exchange activity"/>
    <property type="evidence" value="ECO:0007669"/>
    <property type="project" value="InterPro"/>
</dbReference>
<name>A0A0M3QAD9_9CORY</name>
<dbReference type="SUPFAM" id="SSF53041">
    <property type="entry name" value="Resolvase-like"/>
    <property type="match status" value="1"/>
</dbReference>
<dbReference type="InterPro" id="IPR036162">
    <property type="entry name" value="Resolvase-like_N_sf"/>
</dbReference>
<dbReference type="PROSITE" id="PS51736">
    <property type="entry name" value="RECOMBINASES_3"/>
    <property type="match status" value="1"/>
</dbReference>
<dbReference type="EMBL" id="CP009220">
    <property type="protein sequence ID" value="ALC07133.1"/>
    <property type="molecule type" value="Genomic_DNA"/>
</dbReference>
<dbReference type="Gene3D" id="3.40.50.1390">
    <property type="entry name" value="Resolvase, N-terminal catalytic domain"/>
    <property type="match status" value="1"/>
</dbReference>
<dbReference type="Gene3D" id="3.90.1750.20">
    <property type="entry name" value="Putative Large Serine Recombinase, Chain B, Domain 2"/>
    <property type="match status" value="1"/>
</dbReference>
<gene>
    <name evidence="3" type="ORF">CDES_14040</name>
</gene>
<feature type="domain" description="Resolvase/invertase-type recombinase catalytic" evidence="1">
    <location>
        <begin position="3"/>
        <end position="151"/>
    </location>
</feature>
<dbReference type="InterPro" id="IPR038109">
    <property type="entry name" value="DNA_bind_recomb_sf"/>
</dbReference>
<dbReference type="PANTHER" id="PTHR30461">
    <property type="entry name" value="DNA-INVERTASE FROM LAMBDOID PROPHAGE"/>
    <property type="match status" value="1"/>
</dbReference>
<evidence type="ECO:0000259" key="2">
    <source>
        <dbReference type="PROSITE" id="PS51737"/>
    </source>
</evidence>
<dbReference type="GO" id="GO:0003677">
    <property type="term" value="F:DNA binding"/>
    <property type="evidence" value="ECO:0007669"/>
    <property type="project" value="InterPro"/>
</dbReference>
<dbReference type="RefSeq" id="WP_053545995.1">
    <property type="nucleotide sequence ID" value="NZ_CP009220.1"/>
</dbReference>
<proteinExistence type="predicted"/>
<dbReference type="SMART" id="SM00857">
    <property type="entry name" value="Resolvase"/>
    <property type="match status" value="1"/>
</dbReference>
<dbReference type="PANTHER" id="PTHR30461:SF23">
    <property type="entry name" value="DNA RECOMBINASE-RELATED"/>
    <property type="match status" value="1"/>
</dbReference>
<dbReference type="InterPro" id="IPR006119">
    <property type="entry name" value="Resolv_N"/>
</dbReference>
<sequence length="461" mass="52020">MTKAYTYARISADYSQDEHGVTSQLRQCHQYAERHGWEIGKDYIDNDISAYSGAARPAFEQLIHDMEAGLIPILICWDIDRLGRRIKDLHRIVEAASKNKTQIITINAGAFDLTSASGEMHVYLLGTFAQFESRHLSERAKASQHDRALRGLWRGGPIPYGYKPLGKGVLEINEEHAQWLRQWREWLLAGDSIMSMLRRTKAAVPEDHPLQKMNAYVIRKRLSNPATAGLLVEHGEVTGKASWEPIFTESEHQDILAILRDPSRRTSQGNERKHQGSGVYACQSCGSKMSTHKHPHKKGQRRYKCRNDCTQIDQDPVDALVDEVIIQYLSIPENTLFAGRDDETSKRVEELRNERLALVRRKDDLGVLFAEGAIDTGQLTSGSKSIQDQIAVIDRRLSAIGESNPVVDLSLDADNVRERWHSLDADKRALVISELLTVEIVKAKRGGSYGPPESRVRIGWK</sequence>
<dbReference type="KEGG" id="cdx:CDES_14040"/>
<dbReference type="PROSITE" id="PS51737">
    <property type="entry name" value="RECOMBINASE_DNA_BIND"/>
    <property type="match status" value="1"/>
</dbReference>
<accession>A0A0M3QAD9</accession>
<evidence type="ECO:0000259" key="1">
    <source>
        <dbReference type="PROSITE" id="PS51736"/>
    </source>
</evidence>
<dbReference type="InterPro" id="IPR050639">
    <property type="entry name" value="SSR_resolvase"/>
</dbReference>
<dbReference type="OrthoDB" id="4500247at2"/>
<dbReference type="CDD" id="cd00338">
    <property type="entry name" value="Ser_Recombinase"/>
    <property type="match status" value="1"/>
</dbReference>
<evidence type="ECO:0000313" key="3">
    <source>
        <dbReference type="EMBL" id="ALC07133.1"/>
    </source>
</evidence>
<dbReference type="AlphaFoldDB" id="A0A0M3QAD9"/>
<dbReference type="PATRIC" id="fig|931089.4.peg.2839"/>
<dbReference type="STRING" id="931089.CDES_14040"/>
<organism evidence="3 4">
    <name type="scientific">Corynebacterium deserti GIMN1.010</name>
    <dbReference type="NCBI Taxonomy" id="931089"/>
    <lineage>
        <taxon>Bacteria</taxon>
        <taxon>Bacillati</taxon>
        <taxon>Actinomycetota</taxon>
        <taxon>Actinomycetes</taxon>
        <taxon>Mycobacteriales</taxon>
        <taxon>Corynebacteriaceae</taxon>
        <taxon>Corynebacterium</taxon>
    </lineage>
</organism>
<reference evidence="3 4" key="1">
    <citation type="submission" date="2014-08" db="EMBL/GenBank/DDBJ databases">
        <title>Complete genome sequence of Corynebacterium deserti GIMN1.010 (=DSM 45689), isolated from desert sand in western China.</title>
        <authorList>
            <person name="Ruckert C."/>
            <person name="Albersmeier A."/>
            <person name="Kalinowski J."/>
        </authorList>
    </citation>
    <scope>NUCLEOTIDE SEQUENCE [LARGE SCALE GENOMIC DNA]</scope>
    <source>
        <strain evidence="3 4">GIMN1.010</strain>
    </source>
</reference>
<dbReference type="Proteomes" id="UP000068067">
    <property type="component" value="Chromosome"/>
</dbReference>